<evidence type="ECO:0000259" key="5">
    <source>
        <dbReference type="Pfam" id="PF02910"/>
    </source>
</evidence>
<dbReference type="PANTHER" id="PTHR11632:SF51">
    <property type="entry name" value="SUCCINATE DEHYDROGENASE [UBIQUINONE] FLAVOPROTEIN SUBUNIT, MITOCHONDRIAL"/>
    <property type="match status" value="1"/>
</dbReference>
<dbReference type="PRINTS" id="PR00411">
    <property type="entry name" value="PNDRDTASEI"/>
</dbReference>
<dbReference type="Pfam" id="PF02910">
    <property type="entry name" value="Succ_DH_flav_C"/>
    <property type="match status" value="1"/>
</dbReference>
<evidence type="ECO:0000256" key="1">
    <source>
        <dbReference type="ARBA" id="ARBA00022630"/>
    </source>
</evidence>
<dbReference type="SUPFAM" id="SSF56425">
    <property type="entry name" value="Succinate dehydrogenase/fumarate reductase flavoprotein, catalytic domain"/>
    <property type="match status" value="1"/>
</dbReference>
<dbReference type="InterPro" id="IPR015939">
    <property type="entry name" value="Fum_Rdtase/Succ_DH_flav-like_C"/>
</dbReference>
<keyword evidence="2" id="KW-0560">Oxidoreductase</keyword>
<name>A0AAW5K4X4_9BACT</name>
<evidence type="ECO:0000256" key="3">
    <source>
        <dbReference type="PIRSR" id="PIRSR000171-1"/>
    </source>
</evidence>
<dbReference type="EMBL" id="JANFYT010000021">
    <property type="protein sequence ID" value="MCQ4814816.1"/>
    <property type="molecule type" value="Genomic_DNA"/>
</dbReference>
<evidence type="ECO:0000256" key="2">
    <source>
        <dbReference type="ARBA" id="ARBA00023002"/>
    </source>
</evidence>
<feature type="domain" description="Fumarate reductase/succinate dehydrogenase flavoprotein-like C-terminal" evidence="5">
    <location>
        <begin position="430"/>
        <end position="547"/>
    </location>
</feature>
<dbReference type="GO" id="GO:0016491">
    <property type="term" value="F:oxidoreductase activity"/>
    <property type="evidence" value="ECO:0007669"/>
    <property type="project" value="UniProtKB-KW"/>
</dbReference>
<dbReference type="InterPro" id="IPR036188">
    <property type="entry name" value="FAD/NAD-bd_sf"/>
</dbReference>
<feature type="active site" description="Proton acceptor" evidence="3">
    <location>
        <position position="279"/>
    </location>
</feature>
<dbReference type="InterPro" id="IPR037099">
    <property type="entry name" value="Fum_R/Succ_DH_flav-like_C_sf"/>
</dbReference>
<comment type="caution">
    <text evidence="6">The sequence shown here is derived from an EMBL/GenBank/DDBJ whole genome shotgun (WGS) entry which is preliminary data.</text>
</comment>
<reference evidence="6 7" key="1">
    <citation type="submission" date="2022-06" db="EMBL/GenBank/DDBJ databases">
        <title>Isolation of gut microbiota from human fecal samples.</title>
        <authorList>
            <person name="Pamer E.G."/>
            <person name="Barat B."/>
            <person name="Waligurski E."/>
            <person name="Medina S."/>
            <person name="Paddock L."/>
            <person name="Mostad J."/>
        </authorList>
    </citation>
    <scope>NUCLEOTIDE SEQUENCE [LARGE SCALE GENOMIC DNA]</scope>
    <source>
        <strain evidence="6 7">DFI.9.90</strain>
    </source>
</reference>
<evidence type="ECO:0000313" key="6">
    <source>
        <dbReference type="EMBL" id="MCQ4814816.1"/>
    </source>
</evidence>
<accession>A0AAW5K4X4</accession>
<dbReference type="InterPro" id="IPR027477">
    <property type="entry name" value="Succ_DH/fumarate_Rdtase_cat_sf"/>
</dbReference>
<dbReference type="InterPro" id="IPR030664">
    <property type="entry name" value="SdhA/FrdA/AprA"/>
</dbReference>
<dbReference type="SUPFAM" id="SSF51905">
    <property type="entry name" value="FAD/NAD(P)-binding domain"/>
    <property type="match status" value="1"/>
</dbReference>
<organism evidence="6 7">
    <name type="scientific">Cloacibacillus evryensis</name>
    <dbReference type="NCBI Taxonomy" id="508460"/>
    <lineage>
        <taxon>Bacteria</taxon>
        <taxon>Thermotogati</taxon>
        <taxon>Synergistota</taxon>
        <taxon>Synergistia</taxon>
        <taxon>Synergistales</taxon>
        <taxon>Synergistaceae</taxon>
        <taxon>Cloacibacillus</taxon>
    </lineage>
</organism>
<dbReference type="Pfam" id="PF00890">
    <property type="entry name" value="FAD_binding_2"/>
    <property type="match status" value="1"/>
</dbReference>
<gene>
    <name evidence="6" type="ORF">NE630_10285</name>
</gene>
<evidence type="ECO:0000259" key="4">
    <source>
        <dbReference type="Pfam" id="PF00890"/>
    </source>
</evidence>
<dbReference type="Gene3D" id="3.90.700.10">
    <property type="entry name" value="Succinate dehydrogenase/fumarate reductase flavoprotein, catalytic domain"/>
    <property type="match status" value="1"/>
</dbReference>
<dbReference type="Gene3D" id="1.20.58.100">
    <property type="entry name" value="Fumarate reductase/succinate dehydrogenase flavoprotein-like, C-terminal domain"/>
    <property type="match status" value="1"/>
</dbReference>
<dbReference type="AlphaFoldDB" id="A0AAW5K4X4"/>
<dbReference type="PIRSF" id="PIRSF000171">
    <property type="entry name" value="SDHA_APRA_LASPO"/>
    <property type="match status" value="1"/>
</dbReference>
<proteinExistence type="predicted"/>
<dbReference type="PRINTS" id="PR00368">
    <property type="entry name" value="FADPNR"/>
</dbReference>
<dbReference type="Proteomes" id="UP001205919">
    <property type="component" value="Unassembled WGS sequence"/>
</dbReference>
<dbReference type="RefSeq" id="WP_256182064.1">
    <property type="nucleotide sequence ID" value="NZ_DBEWVB010000074.1"/>
</dbReference>
<evidence type="ECO:0000313" key="7">
    <source>
        <dbReference type="Proteomes" id="UP001205919"/>
    </source>
</evidence>
<protein>
    <submittedName>
        <fullName evidence="6">FAD-dependent oxidoreductase</fullName>
    </submittedName>
</protein>
<dbReference type="SUPFAM" id="SSF46977">
    <property type="entry name" value="Succinate dehydrogenase/fumarate reductase flavoprotein C-terminal domain"/>
    <property type="match status" value="1"/>
</dbReference>
<dbReference type="Gene3D" id="3.50.50.60">
    <property type="entry name" value="FAD/NAD(P)-binding domain"/>
    <property type="match status" value="1"/>
</dbReference>
<keyword evidence="1" id="KW-0285">Flavoprotein</keyword>
<dbReference type="PANTHER" id="PTHR11632">
    <property type="entry name" value="SUCCINATE DEHYDROGENASE 2 FLAVOPROTEIN SUBUNIT"/>
    <property type="match status" value="1"/>
</dbReference>
<sequence length="556" mass="60112">MIKRRTEVLIVGGGGAGLMAAVRARREGRRAALVTKGLLMRSGSTVMAPGAFAAVGPWSQPGDSAARHELDTLIGGAWLNNQRIVRRFTGEMRSLIPELEGFGALFERGSDPSRPALKREGGHSFARAVYMENRIGRELMRALYGEAVRLGVEFYERVFIDRLLLNDSGVCGAAGRRIDAPETMAFESGSVILATGGAAMTYRLNDNSTDSTGDGMALALRAGASLMDMEFVQAFPIGFLAPPCVEGSVAGFLPLARLYNNLGERFMSSYDPRLEQATRDKISRAIATEVRQGRGSPLGGVYCVFEDAEPGYIEENLPDFASTYKMCGIDPLRDRIEVCPTCHFFMGGVKVDDDWQSDIPGLYAVGEAAAGAHGANRVGQNALAEMLASASIAAGHASQRNALVSGINRILEDDGGEASGAAMLSVPRLRLELQALMQQNAFVVRSGASLRLVLEGIERLRSMAGRAVGKERRHGRADIEALENDNMLLVAQCVVSSALGRTESRGAHFRTDFPEADDANWLKNTVVRRRGENLCLSYEPVEFCYHSPRENGGAQW</sequence>
<feature type="domain" description="FAD-dependent oxidoreductase 2 FAD-binding" evidence="4">
    <location>
        <begin position="8"/>
        <end position="383"/>
    </location>
</feature>
<dbReference type="InterPro" id="IPR003953">
    <property type="entry name" value="FAD-dep_OxRdtase_2_FAD-bd"/>
</dbReference>
<keyword evidence="7" id="KW-1185">Reference proteome</keyword>